<keyword evidence="4" id="KW-1185">Reference proteome</keyword>
<gene>
    <name evidence="3" type="ORF">NCGR_LOCUS51210</name>
</gene>
<evidence type="ECO:0000256" key="2">
    <source>
        <dbReference type="SAM" id="Phobius"/>
    </source>
</evidence>
<sequence length="260" mass="28133">MVIALLYTYRQARRRLRRRPRRLAPPFVGHGLVPASLYLSWDAAQYLDFGDSSSLHLLLSSPSSSTPSAPPHSACREACPNAKGISADHRPANRGRSSEKDSEGKRRRAHAFAIAAALVVVVVVVSPLALGSGLSRAWASIYSASVTRPRRGGDHRPRRRGAGLHTEVEEAGPTDGSKDYDLGSRGSTLSDPQPPPAPFPPPPAPAKVLSQFRYVRRSIEKLNTSRGTEGNNNLLKCGQTCTNELRMPFGRSISPVVNLS</sequence>
<feature type="region of interest" description="Disordered" evidence="1">
    <location>
        <begin position="147"/>
        <end position="206"/>
    </location>
</feature>
<organism evidence="3 4">
    <name type="scientific">Miscanthus lutarioriparius</name>
    <dbReference type="NCBI Taxonomy" id="422564"/>
    <lineage>
        <taxon>Eukaryota</taxon>
        <taxon>Viridiplantae</taxon>
        <taxon>Streptophyta</taxon>
        <taxon>Embryophyta</taxon>
        <taxon>Tracheophyta</taxon>
        <taxon>Spermatophyta</taxon>
        <taxon>Magnoliopsida</taxon>
        <taxon>Liliopsida</taxon>
        <taxon>Poales</taxon>
        <taxon>Poaceae</taxon>
        <taxon>PACMAD clade</taxon>
        <taxon>Panicoideae</taxon>
        <taxon>Andropogonodae</taxon>
        <taxon>Andropogoneae</taxon>
        <taxon>Saccharinae</taxon>
        <taxon>Miscanthus</taxon>
    </lineage>
</organism>
<evidence type="ECO:0000313" key="4">
    <source>
        <dbReference type="Proteomes" id="UP000604825"/>
    </source>
</evidence>
<dbReference type="EMBL" id="CAJGYO010000014">
    <property type="protein sequence ID" value="CAD6267905.1"/>
    <property type="molecule type" value="Genomic_DNA"/>
</dbReference>
<accession>A0A811RDA7</accession>
<dbReference type="Proteomes" id="UP000604825">
    <property type="component" value="Unassembled WGS sequence"/>
</dbReference>
<keyword evidence="2" id="KW-0472">Membrane</keyword>
<feature type="compositionally biased region" description="Low complexity" evidence="1">
    <location>
        <begin position="60"/>
        <end position="73"/>
    </location>
</feature>
<comment type="caution">
    <text evidence="3">The sequence shown here is derived from an EMBL/GenBank/DDBJ whole genome shotgun (WGS) entry which is preliminary data.</text>
</comment>
<protein>
    <submittedName>
        <fullName evidence="3">Uncharacterized protein</fullName>
    </submittedName>
</protein>
<evidence type="ECO:0000256" key="1">
    <source>
        <dbReference type="SAM" id="MobiDB-lite"/>
    </source>
</evidence>
<dbReference type="OrthoDB" id="10621494at2759"/>
<feature type="compositionally biased region" description="Basic and acidic residues" evidence="1">
    <location>
        <begin position="86"/>
        <end position="104"/>
    </location>
</feature>
<feature type="region of interest" description="Disordered" evidence="1">
    <location>
        <begin position="60"/>
        <end position="105"/>
    </location>
</feature>
<evidence type="ECO:0000313" key="3">
    <source>
        <dbReference type="EMBL" id="CAD6267905.1"/>
    </source>
</evidence>
<keyword evidence="2" id="KW-1133">Transmembrane helix</keyword>
<feature type="transmembrane region" description="Helical" evidence="2">
    <location>
        <begin position="109"/>
        <end position="130"/>
    </location>
</feature>
<reference evidence="3" key="1">
    <citation type="submission" date="2020-10" db="EMBL/GenBank/DDBJ databases">
        <authorList>
            <person name="Han B."/>
            <person name="Lu T."/>
            <person name="Zhao Q."/>
            <person name="Huang X."/>
            <person name="Zhao Y."/>
        </authorList>
    </citation>
    <scope>NUCLEOTIDE SEQUENCE</scope>
</reference>
<name>A0A811RDA7_9POAL</name>
<proteinExistence type="predicted"/>
<keyword evidence="2" id="KW-0812">Transmembrane</keyword>
<feature type="compositionally biased region" description="Pro residues" evidence="1">
    <location>
        <begin position="192"/>
        <end position="205"/>
    </location>
</feature>
<dbReference type="AlphaFoldDB" id="A0A811RDA7"/>